<dbReference type="RefSeq" id="WP_367436159.1">
    <property type="nucleotide sequence ID" value="NZ_CP108413.1"/>
</dbReference>
<reference evidence="1 2" key="1">
    <citation type="submission" date="2024-10" db="EMBL/GenBank/DDBJ databases">
        <title>The Natural Products Discovery Center: Release of the First 8490 Sequenced Strains for Exploring Actinobacteria Biosynthetic Diversity.</title>
        <authorList>
            <person name="Kalkreuter E."/>
            <person name="Kautsar S.A."/>
            <person name="Yang D."/>
            <person name="Bader C.D."/>
            <person name="Teijaro C.N."/>
            <person name="Fluegel L."/>
            <person name="Davis C.M."/>
            <person name="Simpson J.R."/>
            <person name="Lauterbach L."/>
            <person name="Steele A.D."/>
            <person name="Gui C."/>
            <person name="Meng S."/>
            <person name="Li G."/>
            <person name="Viehrig K."/>
            <person name="Ye F."/>
            <person name="Su P."/>
            <person name="Kiefer A.F."/>
            <person name="Nichols A."/>
            <person name="Cepeda A.J."/>
            <person name="Yan W."/>
            <person name="Fan B."/>
            <person name="Jiang Y."/>
            <person name="Adhikari A."/>
            <person name="Zheng C.-J."/>
            <person name="Schuster L."/>
            <person name="Cowan T.M."/>
            <person name="Smanski M.J."/>
            <person name="Chevrette M.G."/>
            <person name="De Carvalho L.P.S."/>
            <person name="Shen B."/>
        </authorList>
    </citation>
    <scope>NUCLEOTIDE SEQUENCE [LARGE SCALE GENOMIC DNA]</scope>
    <source>
        <strain evidence="1 2">NPDC018013</strain>
    </source>
</reference>
<gene>
    <name evidence="1" type="ORF">ACH4GP_29695</name>
</gene>
<evidence type="ECO:0000313" key="2">
    <source>
        <dbReference type="Proteomes" id="UP001610990"/>
    </source>
</evidence>
<keyword evidence="2" id="KW-1185">Reference proteome</keyword>
<organism evidence="1 2">
    <name type="scientific">Streptomyces celluloflavus</name>
    <dbReference type="NCBI Taxonomy" id="58344"/>
    <lineage>
        <taxon>Bacteria</taxon>
        <taxon>Bacillati</taxon>
        <taxon>Actinomycetota</taxon>
        <taxon>Actinomycetes</taxon>
        <taxon>Kitasatosporales</taxon>
        <taxon>Streptomycetaceae</taxon>
        <taxon>Streptomyces</taxon>
    </lineage>
</organism>
<protein>
    <submittedName>
        <fullName evidence="1">Uncharacterized protein</fullName>
    </submittedName>
</protein>
<name>A0ABW7RKB2_9ACTN</name>
<sequence length="45" mass="4724">MPDAYGQDVVVTYGFSAPANDEVAMQGIHIPHLTLIVDEAGGINP</sequence>
<dbReference type="Proteomes" id="UP001610990">
    <property type="component" value="Unassembled WGS sequence"/>
</dbReference>
<dbReference type="EMBL" id="JBIRGH010000024">
    <property type="protein sequence ID" value="MFH8588517.1"/>
    <property type="molecule type" value="Genomic_DNA"/>
</dbReference>
<evidence type="ECO:0000313" key="1">
    <source>
        <dbReference type="EMBL" id="MFH8588517.1"/>
    </source>
</evidence>
<proteinExistence type="predicted"/>
<accession>A0ABW7RKB2</accession>
<comment type="caution">
    <text evidence="1">The sequence shown here is derived from an EMBL/GenBank/DDBJ whole genome shotgun (WGS) entry which is preliminary data.</text>
</comment>